<dbReference type="RefSeq" id="XP_020862835.1">
    <property type="nucleotide sequence ID" value="XM_021007176.1"/>
</dbReference>
<dbReference type="GO" id="GO:0005794">
    <property type="term" value="C:Golgi apparatus"/>
    <property type="evidence" value="ECO:0007669"/>
    <property type="project" value="TreeGrafter"/>
</dbReference>
<feature type="compositionally biased region" description="Low complexity" evidence="1">
    <location>
        <begin position="91"/>
        <end position="168"/>
    </location>
</feature>
<feature type="compositionally biased region" description="Pro residues" evidence="1">
    <location>
        <begin position="219"/>
        <end position="229"/>
    </location>
</feature>
<dbReference type="Proteomes" id="UP000515140">
    <property type="component" value="Unplaced"/>
</dbReference>
<feature type="region of interest" description="Disordered" evidence="1">
    <location>
        <begin position="495"/>
        <end position="548"/>
    </location>
</feature>
<dbReference type="InterPro" id="IPR053270">
    <property type="entry name" value="Fv1_restriction_factor"/>
</dbReference>
<proteinExistence type="predicted"/>
<feature type="region of interest" description="Disordered" evidence="1">
    <location>
        <begin position="180"/>
        <end position="242"/>
    </location>
</feature>
<reference evidence="3" key="1">
    <citation type="submission" date="2025-08" db="UniProtKB">
        <authorList>
            <consortium name="RefSeq"/>
        </authorList>
    </citation>
    <scope>IDENTIFICATION</scope>
    <source>
        <tissue evidence="3">Spleen</tissue>
    </source>
</reference>
<dbReference type="InParanoid" id="A0A6P5LW96"/>
<feature type="compositionally biased region" description="Low complexity" evidence="1">
    <location>
        <begin position="197"/>
        <end position="218"/>
    </location>
</feature>
<dbReference type="GeneID" id="110222258"/>
<dbReference type="KEGG" id="pcw:110222258"/>
<evidence type="ECO:0000256" key="1">
    <source>
        <dbReference type="SAM" id="MobiDB-lite"/>
    </source>
</evidence>
<organism evidence="2 3">
    <name type="scientific">Phascolarctos cinereus</name>
    <name type="common">Koala</name>
    <dbReference type="NCBI Taxonomy" id="38626"/>
    <lineage>
        <taxon>Eukaryota</taxon>
        <taxon>Metazoa</taxon>
        <taxon>Chordata</taxon>
        <taxon>Craniata</taxon>
        <taxon>Vertebrata</taxon>
        <taxon>Euteleostomi</taxon>
        <taxon>Mammalia</taxon>
        <taxon>Metatheria</taxon>
        <taxon>Diprotodontia</taxon>
        <taxon>Phascolarctidae</taxon>
        <taxon>Phascolarctos</taxon>
    </lineage>
</organism>
<accession>A0A6P5LW96</accession>
<evidence type="ECO:0000313" key="3">
    <source>
        <dbReference type="RefSeq" id="XP_020862835.1"/>
    </source>
</evidence>
<gene>
    <name evidence="3" type="primary">LOC110222258</name>
</gene>
<name>A0A6P5LW96_PHACI</name>
<protein>
    <submittedName>
        <fullName evidence="3">WW domain-containing adapter protein with coiled-coil-like</fullName>
    </submittedName>
</protein>
<dbReference type="GO" id="GO:0009615">
    <property type="term" value="P:response to virus"/>
    <property type="evidence" value="ECO:0007669"/>
    <property type="project" value="TreeGrafter"/>
</dbReference>
<feature type="region of interest" description="Disordered" evidence="1">
    <location>
        <begin position="60"/>
        <end position="168"/>
    </location>
</feature>
<dbReference type="PANTHER" id="PTHR48195">
    <property type="entry name" value="FRIEND VIRUS SUSCEPTIBILITY PROTEIN 1"/>
    <property type="match status" value="1"/>
</dbReference>
<sequence length="548" mass="59770">MLTVIEKLASQLDGAQEELQNVQNKTTMTAAAQTVLQEASKVQIAKVEALEAQLVKLAVPSSRPFLSMPTPPLSEPEPKQVSEPSAPPPASSSFFQSPSRVLSRTPSPSVSAPSSSPAISAAHSPDPFSSPSSDASSSDPSCPAQIQPTTSSPQMSSPHQQGPALPLTPLPATLQQALTSAATSPPGALQHLPPPTSSSAPPQQASAPLLQTPSLTQQVPPPPTVPQPTPSQQLSPGPTLADGQTVLVKCKRLLSQDRDRDWKRTFREGNCKVSSPPHWERRMRVASRPATKHRVTTDLQGQQSTFRNSPSFTTYDLASLTEKYQQKPGESLKAWILKVLDKGADSLVLDAKALRSLGPLTRDMLYNAILRGAPLGVTYTPLLEWCLQCWRQRWPFWVDHNDPLPNPWMSLDEAVQRLREEAMIEWIYLGKAAGLAGPNAVILSNHNRAQLIHSAPLQWKSLITMLLSEHRGTIGEMIPILREHLSRDKVENTLLSIKEQRRPMPDPCSPANRRAPAQQERNNFPGLSEETSKDSETEAQAANMATWV</sequence>
<dbReference type="AlphaFoldDB" id="A0A6P5LW96"/>
<keyword evidence="2" id="KW-1185">Reference proteome</keyword>
<dbReference type="PANTHER" id="PTHR48195:SF2">
    <property type="entry name" value="FRIEND VIRUS SUSCEPTIBILITY PROTEIN 1"/>
    <property type="match status" value="1"/>
</dbReference>
<evidence type="ECO:0000313" key="2">
    <source>
        <dbReference type="Proteomes" id="UP000515140"/>
    </source>
</evidence>